<accession>A0A9R1WMM0</accession>
<sequence length="430" mass="48648">MLKFLTHLKRKQHTSVRFINKRTDDAKYAPLSTPVLLSSSSRTTLSSIGIVSAPTFASHVGATSSTHASSIPTSSNQSSLPTSSTQSFVSTSIQSSTPASTTSSVPRSTTNCSESVEENVGVQHQGYLLGSTGLDGRLYIGVQDKELFSSGLCSSIIYESFGERVDLNGYSWAALSDETKLLYWDKFHVCISFMQLLEVWTSWTARWNTEDFKKKSEQNKKNRRRGVADGQALSTHTGGSTSHSKIASNLKKLWGHDPAHHELFLYTHTKNHDGVTFLVDKAKKIHDDFMERCDRLEAIGEEIDEDKLFYDVVGGHDRKKRLYGFGSYGKRIRSSKGSSEMHREQYEDNNAETKVEIENLKKLVETQREQYEDIQQKYEDVQQKYEDAQKKNVEFQQKNVDVQAKFEQQLAQAMNVINTLSEHVKNFINR</sequence>
<feature type="compositionally biased region" description="Low complexity" evidence="2">
    <location>
        <begin position="64"/>
        <end position="110"/>
    </location>
</feature>
<comment type="caution">
    <text evidence="3">The sequence shown here is derived from an EMBL/GenBank/DDBJ whole genome shotgun (WGS) entry which is preliminary data.</text>
</comment>
<evidence type="ECO:0000313" key="3">
    <source>
        <dbReference type="EMBL" id="KAJ0226413.1"/>
    </source>
</evidence>
<dbReference type="Proteomes" id="UP000235145">
    <property type="component" value="Unassembled WGS sequence"/>
</dbReference>
<dbReference type="EMBL" id="NBSK02000001">
    <property type="protein sequence ID" value="KAJ0226413.1"/>
    <property type="molecule type" value="Genomic_DNA"/>
</dbReference>
<dbReference type="Pfam" id="PF03004">
    <property type="entry name" value="Transposase_24"/>
    <property type="match status" value="1"/>
</dbReference>
<evidence type="ECO:0000313" key="4">
    <source>
        <dbReference type="Proteomes" id="UP000235145"/>
    </source>
</evidence>
<name>A0A9R1WMM0_LACSA</name>
<proteinExistence type="predicted"/>
<keyword evidence="1" id="KW-0175">Coiled coil</keyword>
<dbReference type="InterPro" id="IPR004252">
    <property type="entry name" value="Probable_transposase_24"/>
</dbReference>
<feature type="compositionally biased region" description="Low complexity" evidence="2">
    <location>
        <begin position="234"/>
        <end position="244"/>
    </location>
</feature>
<feature type="region of interest" description="Disordered" evidence="2">
    <location>
        <begin position="64"/>
        <end position="116"/>
    </location>
</feature>
<keyword evidence="4" id="KW-1185">Reference proteome</keyword>
<feature type="region of interest" description="Disordered" evidence="2">
    <location>
        <begin position="214"/>
        <end position="244"/>
    </location>
</feature>
<evidence type="ECO:0000256" key="1">
    <source>
        <dbReference type="SAM" id="Coils"/>
    </source>
</evidence>
<organism evidence="3 4">
    <name type="scientific">Lactuca sativa</name>
    <name type="common">Garden lettuce</name>
    <dbReference type="NCBI Taxonomy" id="4236"/>
    <lineage>
        <taxon>Eukaryota</taxon>
        <taxon>Viridiplantae</taxon>
        <taxon>Streptophyta</taxon>
        <taxon>Embryophyta</taxon>
        <taxon>Tracheophyta</taxon>
        <taxon>Spermatophyta</taxon>
        <taxon>Magnoliopsida</taxon>
        <taxon>eudicotyledons</taxon>
        <taxon>Gunneridae</taxon>
        <taxon>Pentapetalae</taxon>
        <taxon>asterids</taxon>
        <taxon>campanulids</taxon>
        <taxon>Asterales</taxon>
        <taxon>Asteraceae</taxon>
        <taxon>Cichorioideae</taxon>
        <taxon>Cichorieae</taxon>
        <taxon>Lactucinae</taxon>
        <taxon>Lactuca</taxon>
    </lineage>
</organism>
<reference evidence="3 4" key="1">
    <citation type="journal article" date="2017" name="Nat. Commun.">
        <title>Genome assembly with in vitro proximity ligation data and whole-genome triplication in lettuce.</title>
        <authorList>
            <person name="Reyes-Chin-Wo S."/>
            <person name="Wang Z."/>
            <person name="Yang X."/>
            <person name="Kozik A."/>
            <person name="Arikit S."/>
            <person name="Song C."/>
            <person name="Xia L."/>
            <person name="Froenicke L."/>
            <person name="Lavelle D.O."/>
            <person name="Truco M.J."/>
            <person name="Xia R."/>
            <person name="Zhu S."/>
            <person name="Xu C."/>
            <person name="Xu H."/>
            <person name="Xu X."/>
            <person name="Cox K."/>
            <person name="Korf I."/>
            <person name="Meyers B.C."/>
            <person name="Michelmore R.W."/>
        </authorList>
    </citation>
    <scope>NUCLEOTIDE SEQUENCE [LARGE SCALE GENOMIC DNA]</scope>
    <source>
        <strain evidence="4">cv. Salinas</strain>
        <tissue evidence="3">Seedlings</tissue>
    </source>
</reference>
<protein>
    <submittedName>
        <fullName evidence="3">Uncharacterized protein</fullName>
    </submittedName>
</protein>
<feature type="coiled-coil region" evidence="1">
    <location>
        <begin position="343"/>
        <end position="405"/>
    </location>
</feature>
<evidence type="ECO:0000256" key="2">
    <source>
        <dbReference type="SAM" id="MobiDB-lite"/>
    </source>
</evidence>
<gene>
    <name evidence="3" type="ORF">LSAT_V11C100040510</name>
</gene>
<dbReference type="AlphaFoldDB" id="A0A9R1WMM0"/>